<evidence type="ECO:0000256" key="2">
    <source>
        <dbReference type="ARBA" id="ARBA00022737"/>
    </source>
</evidence>
<comment type="caution">
    <text evidence="4">The sequence shown here is derived from an EMBL/GenBank/DDBJ whole genome shotgun (WGS) entry which is preliminary data.</text>
</comment>
<dbReference type="InterPro" id="IPR032675">
    <property type="entry name" value="LRR_dom_sf"/>
</dbReference>
<dbReference type="PROSITE" id="PS51450">
    <property type="entry name" value="LRR"/>
    <property type="match status" value="1"/>
</dbReference>
<accession>A0A367Y4M3</accession>
<keyword evidence="2" id="KW-0677">Repeat</keyword>
<feature type="compositionally biased region" description="Acidic residues" evidence="3">
    <location>
        <begin position="728"/>
        <end position="741"/>
    </location>
</feature>
<keyword evidence="5" id="KW-1185">Reference proteome</keyword>
<protein>
    <recommendedName>
        <fullName evidence="6">F-box domain-containing protein</fullName>
    </recommendedName>
</protein>
<dbReference type="InterPro" id="IPR050216">
    <property type="entry name" value="LRR_domain-containing"/>
</dbReference>
<dbReference type="Proteomes" id="UP000253472">
    <property type="component" value="Unassembled WGS sequence"/>
</dbReference>
<keyword evidence="1" id="KW-0433">Leucine-rich repeat</keyword>
<dbReference type="AlphaFoldDB" id="A0A367Y4M3"/>
<evidence type="ECO:0000313" key="5">
    <source>
        <dbReference type="Proteomes" id="UP000253472"/>
    </source>
</evidence>
<dbReference type="EMBL" id="QLNQ01000026">
    <property type="protein sequence ID" value="RCK60823.1"/>
    <property type="molecule type" value="Genomic_DNA"/>
</dbReference>
<evidence type="ECO:0000256" key="3">
    <source>
        <dbReference type="SAM" id="MobiDB-lite"/>
    </source>
</evidence>
<dbReference type="InterPro" id="IPR001611">
    <property type="entry name" value="Leu-rich_rpt"/>
</dbReference>
<dbReference type="PANTHER" id="PTHR48051:SF1">
    <property type="entry name" value="RAS SUPPRESSOR PROTEIN 1"/>
    <property type="match status" value="1"/>
</dbReference>
<sequence length="751" mass="86613">MATFDDLPEEIIELIFSYLSNEELEELIDNSILVNHASRLLYSLVIIESSQTNPRYDIEPLKDTPNYFRSLSELIDLLKCNPYILPKRIRFENAVDALPLIDSCPEFLREVKVELRFRYRMTQRPEKVLARFVNAPFKIDSIKFGSVTGDARDIPSELAKYITSLSMEDTYFFVFEQRHHNKFPNLALLFISRDFPYEDLQALPKQLKSLSCVVQQAQAGEVQFDLPPGLELLQIRYHTNNAPEYVVDISQLGRLRNLWLSDDCDVHRKSHIWKVPACLKSLLMKSGRMVDSDLATTCPQLLELHFRENWFDIYEDIIPGYEPHDPNEYDGDFASSLKLPQTIRRLSIPSRLLPFVEVNTGSDTGSSEALKIPSSVVELNIDDTVSTVVVLDFEKNPLPNLSVLAFGKRIWVAIVGSFPKTLTKLTLQPYGPCGFTELKSLTQLTNLVIRNPFEDRDFTYDLPRSLKRLELLEWNFRKIHIKAPNLVSLNLDASDFKVLDNDRFIIPNSVRELSLIGSEISRIDVNFPPNLQLLDLESNKLTSTDNLPCTLRRLNCSCNLLGKGDGGGSVFPTGLEYLEISHNMLTTRWLARLNLSKCMNLKSLHMDQNKFTIFNTSYLPESLKLLSMESSAIDVFDNDFRRFKKFEVLSLRCNDLFRYFGPSGRLTGFLFGENTKRLFVGNFYAWEKPAEKIFSELRNRPNFELIDVFGNMVPELGIREEKEHEWEYSDEEITDTSDSDEERARKIQRLH</sequence>
<proteinExistence type="predicted"/>
<evidence type="ECO:0000256" key="1">
    <source>
        <dbReference type="ARBA" id="ARBA00022614"/>
    </source>
</evidence>
<dbReference type="PANTHER" id="PTHR48051">
    <property type="match status" value="1"/>
</dbReference>
<name>A0A367Y4M3_9ASCO</name>
<evidence type="ECO:0008006" key="6">
    <source>
        <dbReference type="Google" id="ProtNLM"/>
    </source>
</evidence>
<feature type="region of interest" description="Disordered" evidence="3">
    <location>
        <begin position="727"/>
        <end position="751"/>
    </location>
</feature>
<dbReference type="OrthoDB" id="3980749at2759"/>
<dbReference type="SUPFAM" id="SSF52047">
    <property type="entry name" value="RNI-like"/>
    <property type="match status" value="1"/>
</dbReference>
<dbReference type="Gene3D" id="3.80.10.10">
    <property type="entry name" value="Ribonuclease Inhibitor"/>
    <property type="match status" value="1"/>
</dbReference>
<evidence type="ECO:0000313" key="4">
    <source>
        <dbReference type="EMBL" id="RCK60823.1"/>
    </source>
</evidence>
<organism evidence="4 5">
    <name type="scientific">Candida viswanathii</name>
    <dbReference type="NCBI Taxonomy" id="5486"/>
    <lineage>
        <taxon>Eukaryota</taxon>
        <taxon>Fungi</taxon>
        <taxon>Dikarya</taxon>
        <taxon>Ascomycota</taxon>
        <taxon>Saccharomycotina</taxon>
        <taxon>Pichiomycetes</taxon>
        <taxon>Debaryomycetaceae</taxon>
        <taxon>Candida/Lodderomyces clade</taxon>
        <taxon>Candida</taxon>
    </lineage>
</organism>
<dbReference type="STRING" id="5486.A0A367Y4M3"/>
<dbReference type="GO" id="GO:0005737">
    <property type="term" value="C:cytoplasm"/>
    <property type="evidence" value="ECO:0007669"/>
    <property type="project" value="TreeGrafter"/>
</dbReference>
<gene>
    <name evidence="4" type="ORF">Cantr_08079</name>
</gene>
<reference evidence="4 5" key="1">
    <citation type="submission" date="2018-06" db="EMBL/GenBank/DDBJ databases">
        <title>Whole genome sequencing of Candida tropicalis (genome annotated by CSBL at Korea University).</title>
        <authorList>
            <person name="Ahn J."/>
        </authorList>
    </citation>
    <scope>NUCLEOTIDE SEQUENCE [LARGE SCALE GENOMIC DNA]</scope>
    <source>
        <strain evidence="4 5">ATCC 20962</strain>
    </source>
</reference>